<dbReference type="EMBL" id="JAKUCV010002995">
    <property type="protein sequence ID" value="KAJ4840672.1"/>
    <property type="molecule type" value="Genomic_DNA"/>
</dbReference>
<dbReference type="InterPro" id="IPR015915">
    <property type="entry name" value="Kelch-typ_b-propeller"/>
</dbReference>
<sequence>MDGGGRPRSVWFSLEVEGRGGGGRGERLEWYNFKLSSSTSDDDVKCETRDPGCFCCRHVHRDLRDCPSLLSPRAVSWEDGEDPRGDEHGWGLLGDHLYRLGGCRRIQVEKPKPEDPGFWSYLGPIPRALRDVDALDLTRPEEGWKRRPRMLTRRYEPAAVAAGGKLYVYGGRQEQEESRRRKGFYGEGDDDDSDYEGGPWGEVYDPTTNAWTALPDPPSSFHFSEAATLSGVVFKDGGRRLLTLLDISGGKLLVYDTVANSWKRYEEDLPKLKNFPAPYAGWGPAVAVRQTLYWFSAKTGNLFGYDLDKKVVYSSELVDFTFAFGSYSFTMGDPILGHLGGNRFCLLYQTSPDAEPHTIANRKSYREPSRQKQYEYYDNRRLLHCLKFKVAKQEARRLTVTLLSCQSSLIKIGALKGGFFV</sequence>
<dbReference type="Gene3D" id="2.120.10.80">
    <property type="entry name" value="Kelch-type beta propeller"/>
    <property type="match status" value="1"/>
</dbReference>
<evidence type="ECO:0000256" key="3">
    <source>
        <dbReference type="SAM" id="MobiDB-lite"/>
    </source>
</evidence>
<keyword evidence="5" id="KW-1185">Reference proteome</keyword>
<dbReference type="PANTHER" id="PTHR46344:SF27">
    <property type="entry name" value="KELCH REPEAT SUPERFAMILY PROTEIN"/>
    <property type="match status" value="1"/>
</dbReference>
<protein>
    <submittedName>
        <fullName evidence="4">Uncharacterized protein</fullName>
    </submittedName>
</protein>
<evidence type="ECO:0000313" key="5">
    <source>
        <dbReference type="Proteomes" id="UP001141552"/>
    </source>
</evidence>
<comment type="caution">
    <text evidence="4">The sequence shown here is derived from an EMBL/GenBank/DDBJ whole genome shotgun (WGS) entry which is preliminary data.</text>
</comment>
<dbReference type="OrthoDB" id="1480588at2759"/>
<dbReference type="AlphaFoldDB" id="A0A9Q0FZX9"/>
<reference evidence="4" key="2">
    <citation type="journal article" date="2023" name="Plants (Basel)">
        <title>Annotation of the Turnera subulata (Passifloraceae) Draft Genome Reveals the S-Locus Evolved after the Divergence of Turneroideae from Passifloroideae in a Stepwise Manner.</title>
        <authorList>
            <person name="Henning P.M."/>
            <person name="Roalson E.H."/>
            <person name="Mir W."/>
            <person name="McCubbin A.G."/>
            <person name="Shore J.S."/>
        </authorList>
    </citation>
    <scope>NUCLEOTIDE SEQUENCE</scope>
    <source>
        <strain evidence="4">F60SS</strain>
    </source>
</reference>
<keyword evidence="1" id="KW-0880">Kelch repeat</keyword>
<dbReference type="InterPro" id="IPR011498">
    <property type="entry name" value="Kelch_2"/>
</dbReference>
<dbReference type="PANTHER" id="PTHR46344">
    <property type="entry name" value="OS02G0202900 PROTEIN"/>
    <property type="match status" value="1"/>
</dbReference>
<keyword evidence="2" id="KW-0677">Repeat</keyword>
<accession>A0A9Q0FZX9</accession>
<evidence type="ECO:0000256" key="1">
    <source>
        <dbReference type="ARBA" id="ARBA00022441"/>
    </source>
</evidence>
<name>A0A9Q0FZX9_9ROSI</name>
<evidence type="ECO:0000256" key="2">
    <source>
        <dbReference type="ARBA" id="ARBA00022737"/>
    </source>
</evidence>
<proteinExistence type="predicted"/>
<reference evidence="4" key="1">
    <citation type="submission" date="2022-02" db="EMBL/GenBank/DDBJ databases">
        <authorList>
            <person name="Henning P.M."/>
            <person name="McCubbin A.G."/>
            <person name="Shore J.S."/>
        </authorList>
    </citation>
    <scope>NUCLEOTIDE SEQUENCE</scope>
    <source>
        <strain evidence="4">F60SS</strain>
        <tissue evidence="4">Leaves</tissue>
    </source>
</reference>
<gene>
    <name evidence="4" type="ORF">Tsubulata_022585</name>
</gene>
<dbReference type="Proteomes" id="UP001141552">
    <property type="component" value="Unassembled WGS sequence"/>
</dbReference>
<evidence type="ECO:0000313" key="4">
    <source>
        <dbReference type="EMBL" id="KAJ4840672.1"/>
    </source>
</evidence>
<dbReference type="SUPFAM" id="SSF117281">
    <property type="entry name" value="Kelch motif"/>
    <property type="match status" value="1"/>
</dbReference>
<feature type="region of interest" description="Disordered" evidence="3">
    <location>
        <begin position="172"/>
        <end position="196"/>
    </location>
</feature>
<dbReference type="Pfam" id="PF07646">
    <property type="entry name" value="Kelch_2"/>
    <property type="match status" value="1"/>
</dbReference>
<organism evidence="4 5">
    <name type="scientific">Turnera subulata</name>
    <dbReference type="NCBI Taxonomy" id="218843"/>
    <lineage>
        <taxon>Eukaryota</taxon>
        <taxon>Viridiplantae</taxon>
        <taxon>Streptophyta</taxon>
        <taxon>Embryophyta</taxon>
        <taxon>Tracheophyta</taxon>
        <taxon>Spermatophyta</taxon>
        <taxon>Magnoliopsida</taxon>
        <taxon>eudicotyledons</taxon>
        <taxon>Gunneridae</taxon>
        <taxon>Pentapetalae</taxon>
        <taxon>rosids</taxon>
        <taxon>fabids</taxon>
        <taxon>Malpighiales</taxon>
        <taxon>Passifloraceae</taxon>
        <taxon>Turnera</taxon>
    </lineage>
</organism>